<dbReference type="EMBL" id="DTGZ01000105">
    <property type="protein sequence ID" value="HGV97792.1"/>
    <property type="molecule type" value="Genomic_DNA"/>
</dbReference>
<feature type="domain" description="MurNAc-LAA" evidence="2">
    <location>
        <begin position="282"/>
        <end position="434"/>
    </location>
</feature>
<comment type="caution">
    <text evidence="3">The sequence shown here is derived from an EMBL/GenBank/DDBJ whole genome shotgun (WGS) entry which is preliminary data.</text>
</comment>
<dbReference type="SUPFAM" id="SSF53187">
    <property type="entry name" value="Zn-dependent exopeptidases"/>
    <property type="match status" value="1"/>
</dbReference>
<dbReference type="CDD" id="cd02696">
    <property type="entry name" value="MurNAc-LAA"/>
    <property type="match status" value="1"/>
</dbReference>
<protein>
    <recommendedName>
        <fullName evidence="2">MurNAc-LAA domain-containing protein</fullName>
    </recommendedName>
</protein>
<organism evidence="3">
    <name type="scientific">candidate division WOR-3 bacterium</name>
    <dbReference type="NCBI Taxonomy" id="2052148"/>
    <lineage>
        <taxon>Bacteria</taxon>
        <taxon>Bacteria division WOR-3</taxon>
    </lineage>
</organism>
<dbReference type="InterPro" id="IPR050695">
    <property type="entry name" value="N-acetylmuramoyl_amidase_3"/>
</dbReference>
<dbReference type="FunFam" id="3.40.630.40:FF:000005">
    <property type="entry name" value="N-acetylmuramoyl-L-alanine amidase (AmiA)"/>
    <property type="match status" value="1"/>
</dbReference>
<evidence type="ECO:0000259" key="2">
    <source>
        <dbReference type="SMART" id="SM00646"/>
    </source>
</evidence>
<evidence type="ECO:0000256" key="1">
    <source>
        <dbReference type="ARBA" id="ARBA00022801"/>
    </source>
</evidence>
<dbReference type="Pfam" id="PF01520">
    <property type="entry name" value="Amidase_3"/>
    <property type="match status" value="1"/>
</dbReference>
<dbReference type="AlphaFoldDB" id="A0A7C4X955"/>
<dbReference type="SUPFAM" id="SSF55383">
    <property type="entry name" value="Copper amine oxidase, domain N"/>
    <property type="match status" value="1"/>
</dbReference>
<name>A0A7C4X955_UNCW3</name>
<dbReference type="PANTHER" id="PTHR30404:SF0">
    <property type="entry name" value="N-ACETYLMURAMOYL-L-ALANINE AMIDASE AMIC"/>
    <property type="match status" value="1"/>
</dbReference>
<dbReference type="GO" id="GO:0030288">
    <property type="term" value="C:outer membrane-bounded periplasmic space"/>
    <property type="evidence" value="ECO:0007669"/>
    <property type="project" value="TreeGrafter"/>
</dbReference>
<dbReference type="Gene3D" id="3.40.630.40">
    <property type="entry name" value="Zn-dependent exopeptidases"/>
    <property type="match status" value="1"/>
</dbReference>
<reference evidence="3" key="1">
    <citation type="journal article" date="2020" name="mSystems">
        <title>Genome- and Community-Level Interaction Insights into Carbon Utilization and Element Cycling Functions of Hydrothermarchaeota in Hydrothermal Sediment.</title>
        <authorList>
            <person name="Zhou Z."/>
            <person name="Liu Y."/>
            <person name="Xu W."/>
            <person name="Pan J."/>
            <person name="Luo Z.H."/>
            <person name="Li M."/>
        </authorList>
    </citation>
    <scope>NUCLEOTIDE SEQUENCE [LARGE SCALE GENOMIC DNA]</scope>
    <source>
        <strain evidence="3">SpSt-774</strain>
    </source>
</reference>
<dbReference type="PANTHER" id="PTHR30404">
    <property type="entry name" value="N-ACETYLMURAMOYL-L-ALANINE AMIDASE"/>
    <property type="match status" value="1"/>
</dbReference>
<dbReference type="GO" id="GO:0009253">
    <property type="term" value="P:peptidoglycan catabolic process"/>
    <property type="evidence" value="ECO:0007669"/>
    <property type="project" value="InterPro"/>
</dbReference>
<gene>
    <name evidence="3" type="ORF">ENV60_05800</name>
</gene>
<dbReference type="InterPro" id="IPR002508">
    <property type="entry name" value="MurNAc-LAA_cat"/>
</dbReference>
<dbReference type="InterPro" id="IPR036582">
    <property type="entry name" value="Mao_N_sf"/>
</dbReference>
<dbReference type="SMART" id="SM00646">
    <property type="entry name" value="Ami_3"/>
    <property type="match status" value="1"/>
</dbReference>
<evidence type="ECO:0000313" key="3">
    <source>
        <dbReference type="EMBL" id="HGV97792.1"/>
    </source>
</evidence>
<accession>A0A7C4X955</accession>
<sequence>MIELFIFLSLLPKYEIVCDTEKVVVQSEKIGDQDYVPLKSIAELCDINYVFDNKSQRLTLSTSQHLIILIPSISVIMIDSSYQNFPFTSYLIDNEIYFPVHEITPILGGTFEKLIFIKELEEIPEIKNIELFTRGDSTVLKIGCETPLEFDVEFNPQTSVVEIDGRYKDKKLKPAGQVKKVNLSSYNTYTRIELELSDVNSYQQRKDELVFFKKSFKAVHLVVIDPGHGGIDPGAVGKGGLYEKDVNLDISKFLKKLIEDSLGIKVILTRDKDVYLSLKARTQIANRNNADLFLSVHCNAAKRNREARGFETYFLSEARTNEARAVAAMENASLKFDEEVLPSDAINFILYDLAQSAFLEESNYLAECIQTSGEKLLSIPARGVSQAGFYVLRGAFMPAVLVECAFISNPWEEKWLREKRNREKLAYAIFSGVKEYLQGYEQRLSN</sequence>
<proteinExistence type="predicted"/>
<dbReference type="GO" id="GO:0008745">
    <property type="term" value="F:N-acetylmuramoyl-L-alanine amidase activity"/>
    <property type="evidence" value="ECO:0007669"/>
    <property type="project" value="InterPro"/>
</dbReference>
<keyword evidence="1" id="KW-0378">Hydrolase</keyword>